<organism evidence="1 2">
    <name type="scientific">Paludibacterium paludis</name>
    <dbReference type="NCBI Taxonomy" id="1225769"/>
    <lineage>
        <taxon>Bacteria</taxon>
        <taxon>Pseudomonadati</taxon>
        <taxon>Pseudomonadota</taxon>
        <taxon>Betaproteobacteria</taxon>
        <taxon>Neisseriales</taxon>
        <taxon>Chromobacteriaceae</taxon>
        <taxon>Paludibacterium</taxon>
    </lineage>
</organism>
<comment type="caution">
    <text evidence="1">The sequence shown here is derived from an EMBL/GenBank/DDBJ whole genome shotgun (WGS) entry which is preliminary data.</text>
</comment>
<dbReference type="EMBL" id="BMYX01000004">
    <property type="protein sequence ID" value="GGY09753.1"/>
    <property type="molecule type" value="Genomic_DNA"/>
</dbReference>
<gene>
    <name evidence="1" type="ORF">GCM10011289_10790</name>
</gene>
<accession>A0A918P148</accession>
<name>A0A918P148_9NEIS</name>
<reference evidence="1" key="2">
    <citation type="submission" date="2020-09" db="EMBL/GenBank/DDBJ databases">
        <authorList>
            <person name="Sun Q."/>
            <person name="Kim S."/>
        </authorList>
    </citation>
    <scope>NUCLEOTIDE SEQUENCE</scope>
    <source>
        <strain evidence="1">KCTC 32182</strain>
    </source>
</reference>
<dbReference type="AlphaFoldDB" id="A0A918P148"/>
<reference evidence="1" key="1">
    <citation type="journal article" date="2014" name="Int. J. Syst. Evol. Microbiol.">
        <title>Complete genome sequence of Corynebacterium casei LMG S-19264T (=DSM 44701T), isolated from a smear-ripened cheese.</title>
        <authorList>
            <consortium name="US DOE Joint Genome Institute (JGI-PGF)"/>
            <person name="Walter F."/>
            <person name="Albersmeier A."/>
            <person name="Kalinowski J."/>
            <person name="Ruckert C."/>
        </authorList>
    </citation>
    <scope>NUCLEOTIDE SEQUENCE</scope>
    <source>
        <strain evidence="1">KCTC 32182</strain>
    </source>
</reference>
<proteinExistence type="predicted"/>
<dbReference type="Proteomes" id="UP000645257">
    <property type="component" value="Unassembled WGS sequence"/>
</dbReference>
<evidence type="ECO:0000313" key="1">
    <source>
        <dbReference type="EMBL" id="GGY09753.1"/>
    </source>
</evidence>
<evidence type="ECO:0000313" key="2">
    <source>
        <dbReference type="Proteomes" id="UP000645257"/>
    </source>
</evidence>
<sequence>MLERMEVLEPTGLDALPRLTGSGAEGDVLLRGGETAYARGVRGDGVWYVYRVRGALKDPATGKTLGIALNRIGEARVAEAGDPARLAIVAARQEIQPGDRLMRSPGTGAPVTRITDAPDGLAGRIVDVHGGSFDAARYATVAINLGSEAGLIPGHRLSVPGEDGKPRAVLVVYRVFGKVSYALVTESRLPVRRGDRIVAGEAL</sequence>
<keyword evidence="2" id="KW-1185">Reference proteome</keyword>
<protein>
    <submittedName>
        <fullName evidence="1">Uncharacterized protein</fullName>
    </submittedName>
</protein>